<keyword evidence="2" id="KW-0106">Calcium</keyword>
<proteinExistence type="predicted"/>
<name>A0AAW2Z1G8_9EUKA</name>
<dbReference type="PROSITE" id="PS50222">
    <property type="entry name" value="EF_HAND_2"/>
    <property type="match status" value="3"/>
</dbReference>
<dbReference type="InterPro" id="IPR002048">
    <property type="entry name" value="EF_hand_dom"/>
</dbReference>
<dbReference type="Pfam" id="PF13499">
    <property type="entry name" value="EF-hand_7"/>
    <property type="match status" value="2"/>
</dbReference>
<dbReference type="EMBL" id="JAOPGA020000908">
    <property type="protein sequence ID" value="KAL0482926.1"/>
    <property type="molecule type" value="Genomic_DNA"/>
</dbReference>
<dbReference type="InterPro" id="IPR050230">
    <property type="entry name" value="CALM/Myosin/TropC-like"/>
</dbReference>
<dbReference type="InterPro" id="IPR018247">
    <property type="entry name" value="EF_Hand_1_Ca_BS"/>
</dbReference>
<dbReference type="Proteomes" id="UP001431209">
    <property type="component" value="Unassembled WGS sequence"/>
</dbReference>
<gene>
    <name evidence="4" type="ORF">AKO1_014124</name>
</gene>
<accession>A0AAW2Z1G8</accession>
<organism evidence="4 5">
    <name type="scientific">Acrasis kona</name>
    <dbReference type="NCBI Taxonomy" id="1008807"/>
    <lineage>
        <taxon>Eukaryota</taxon>
        <taxon>Discoba</taxon>
        <taxon>Heterolobosea</taxon>
        <taxon>Tetramitia</taxon>
        <taxon>Eutetramitia</taxon>
        <taxon>Acrasidae</taxon>
        <taxon>Acrasis</taxon>
    </lineage>
</organism>
<keyword evidence="1" id="KW-0677">Repeat</keyword>
<dbReference type="GO" id="GO:0005509">
    <property type="term" value="F:calcium ion binding"/>
    <property type="evidence" value="ECO:0007669"/>
    <property type="project" value="InterPro"/>
</dbReference>
<dbReference type="Gene3D" id="1.10.238.10">
    <property type="entry name" value="EF-hand"/>
    <property type="match status" value="2"/>
</dbReference>
<evidence type="ECO:0000259" key="3">
    <source>
        <dbReference type="PROSITE" id="PS50222"/>
    </source>
</evidence>
<dbReference type="CDD" id="cd00051">
    <property type="entry name" value="EFh"/>
    <property type="match status" value="2"/>
</dbReference>
<feature type="domain" description="EF-hand" evidence="3">
    <location>
        <begin position="7"/>
        <end position="42"/>
    </location>
</feature>
<evidence type="ECO:0000256" key="2">
    <source>
        <dbReference type="ARBA" id="ARBA00022837"/>
    </source>
</evidence>
<dbReference type="GO" id="GO:0016460">
    <property type="term" value="C:myosin II complex"/>
    <property type="evidence" value="ECO:0007669"/>
    <property type="project" value="TreeGrafter"/>
</dbReference>
<dbReference type="SMART" id="SM00054">
    <property type="entry name" value="EFh"/>
    <property type="match status" value="3"/>
</dbReference>
<dbReference type="FunFam" id="1.10.238.10:FF:000527">
    <property type="entry name" value="Calmodulin-3"/>
    <property type="match status" value="1"/>
</dbReference>
<sequence length="144" mass="16139">MSKLSDDKISQYKEAFSLFDKDSDGAISTKELGTVMRALGSNPTQSELQDLIKELDPQKSGKIDFGQFLDAMAKGFRAPDTEEQIRDAFRIFDKDNSGTITVDDLKHIMLNLGEKLTQEEVDEMLVHANIKSGKINYADFAKIM</sequence>
<dbReference type="PROSITE" id="PS00018">
    <property type="entry name" value="EF_HAND_1"/>
    <property type="match status" value="2"/>
</dbReference>
<evidence type="ECO:0000256" key="1">
    <source>
        <dbReference type="ARBA" id="ARBA00022737"/>
    </source>
</evidence>
<keyword evidence="5" id="KW-1185">Reference proteome</keyword>
<feature type="non-terminal residue" evidence="4">
    <location>
        <position position="144"/>
    </location>
</feature>
<comment type="caution">
    <text evidence="4">The sequence shown here is derived from an EMBL/GenBank/DDBJ whole genome shotgun (WGS) entry which is preliminary data.</text>
</comment>
<reference evidence="4 5" key="1">
    <citation type="submission" date="2024-03" db="EMBL/GenBank/DDBJ databases">
        <title>The Acrasis kona genome and developmental transcriptomes reveal deep origins of eukaryotic multicellular pathways.</title>
        <authorList>
            <person name="Sheikh S."/>
            <person name="Fu C.-J."/>
            <person name="Brown M.W."/>
            <person name="Baldauf S.L."/>
        </authorList>
    </citation>
    <scope>NUCLEOTIDE SEQUENCE [LARGE SCALE GENOMIC DNA]</scope>
    <source>
        <strain evidence="4 5">ATCC MYA-3509</strain>
    </source>
</reference>
<feature type="domain" description="EF-hand" evidence="3">
    <location>
        <begin position="80"/>
        <end position="115"/>
    </location>
</feature>
<dbReference type="InterPro" id="IPR011992">
    <property type="entry name" value="EF-hand-dom_pair"/>
</dbReference>
<feature type="domain" description="EF-hand" evidence="3">
    <location>
        <begin position="43"/>
        <end position="78"/>
    </location>
</feature>
<protein>
    <submittedName>
        <fullName evidence="4">Calmodulin</fullName>
    </submittedName>
</protein>
<dbReference type="SUPFAM" id="SSF47473">
    <property type="entry name" value="EF-hand"/>
    <property type="match status" value="1"/>
</dbReference>
<dbReference type="PANTHER" id="PTHR23048">
    <property type="entry name" value="MYOSIN LIGHT CHAIN 1, 3"/>
    <property type="match status" value="1"/>
</dbReference>
<evidence type="ECO:0000313" key="4">
    <source>
        <dbReference type="EMBL" id="KAL0482926.1"/>
    </source>
</evidence>
<evidence type="ECO:0000313" key="5">
    <source>
        <dbReference type="Proteomes" id="UP001431209"/>
    </source>
</evidence>
<dbReference type="PANTHER" id="PTHR23048:SF0">
    <property type="entry name" value="CALMODULIN LIKE 3"/>
    <property type="match status" value="1"/>
</dbReference>
<dbReference type="AlphaFoldDB" id="A0AAW2Z1G8"/>